<comment type="caution">
    <text evidence="6">The sequence shown here is derived from an EMBL/GenBank/DDBJ whole genome shotgun (WGS) entry which is preliminary data.</text>
</comment>
<evidence type="ECO:0000256" key="3">
    <source>
        <dbReference type="PROSITE-ProRule" id="PRU00089"/>
    </source>
</evidence>
<evidence type="ECO:0000256" key="4">
    <source>
        <dbReference type="SAM" id="MobiDB-lite"/>
    </source>
</evidence>
<keyword evidence="1 3" id="KW-0238">DNA-binding</keyword>
<evidence type="ECO:0000313" key="6">
    <source>
        <dbReference type="EMBL" id="KAJ8029103.1"/>
    </source>
</evidence>
<feature type="compositionally biased region" description="Basic residues" evidence="4">
    <location>
        <begin position="15"/>
        <end position="30"/>
    </location>
</feature>
<keyword evidence="2 3" id="KW-0539">Nucleus</keyword>
<dbReference type="SMART" id="SM00339">
    <property type="entry name" value="FH"/>
    <property type="match status" value="1"/>
</dbReference>
<dbReference type="GO" id="GO:0009653">
    <property type="term" value="P:anatomical structure morphogenesis"/>
    <property type="evidence" value="ECO:0007669"/>
    <property type="project" value="TreeGrafter"/>
</dbReference>
<evidence type="ECO:0000256" key="2">
    <source>
        <dbReference type="ARBA" id="ARBA00023242"/>
    </source>
</evidence>
<dbReference type="GO" id="GO:0005634">
    <property type="term" value="C:nucleus"/>
    <property type="evidence" value="ECO:0007669"/>
    <property type="project" value="UniProtKB-SubCell"/>
</dbReference>
<dbReference type="InterPro" id="IPR030456">
    <property type="entry name" value="TF_fork_head_CS_2"/>
</dbReference>
<evidence type="ECO:0000313" key="7">
    <source>
        <dbReference type="Proteomes" id="UP001152320"/>
    </source>
</evidence>
<sequence>MSLENAYETEDASAKPKRRSGNRRPQYQRHLKLPHTYAKLITMAIEESKTRMVTLHDIQDYLQGKYPCFNGSYTGWKNSLRHNLSANPAFVKVLRNGEKPRGKDNYWTLNEDVASENGIIEKEKKPDIKLENTQKPENIVLPRPRDSSKRNLSFSIENLLRPSPKKRKGFHDSSKVLVNSVNNHSKRPCNRILQSTVSFASIWRHQMELRKYENLGSDDRIPVCYSEQSRNEELRIDALSVSTISHPSTFIPCSLEGCELNHDDDFIVCELENCKVCKPRSSRQTGLKNSTVELTRSQPVRDMPVIPCQLDGCELCEYSRKNSSLTVRSFSVSEANIDFSKYEIDQGRLENLRESLEVQACGGVKAALIKEEY</sequence>
<dbReference type="PRINTS" id="PR00053">
    <property type="entry name" value="FORKHEAD"/>
</dbReference>
<feature type="DNA-binding region" description="Fork-head" evidence="3">
    <location>
        <begin position="32"/>
        <end position="125"/>
    </location>
</feature>
<feature type="domain" description="Fork-head" evidence="5">
    <location>
        <begin position="32"/>
        <end position="125"/>
    </location>
</feature>
<dbReference type="InterPro" id="IPR050211">
    <property type="entry name" value="FOX_domain-containing"/>
</dbReference>
<gene>
    <name evidence="6" type="ORF">HOLleu_28425</name>
</gene>
<dbReference type="InterPro" id="IPR036388">
    <property type="entry name" value="WH-like_DNA-bd_sf"/>
</dbReference>
<dbReference type="EMBL" id="JAIZAY010000014">
    <property type="protein sequence ID" value="KAJ8029103.1"/>
    <property type="molecule type" value="Genomic_DNA"/>
</dbReference>
<dbReference type="OrthoDB" id="5402974at2759"/>
<accession>A0A9Q1BLU1</accession>
<dbReference type="Proteomes" id="UP001152320">
    <property type="component" value="Chromosome 14"/>
</dbReference>
<organism evidence="6 7">
    <name type="scientific">Holothuria leucospilota</name>
    <name type="common">Black long sea cucumber</name>
    <name type="synonym">Mertensiothuria leucospilota</name>
    <dbReference type="NCBI Taxonomy" id="206669"/>
    <lineage>
        <taxon>Eukaryota</taxon>
        <taxon>Metazoa</taxon>
        <taxon>Echinodermata</taxon>
        <taxon>Eleutherozoa</taxon>
        <taxon>Echinozoa</taxon>
        <taxon>Holothuroidea</taxon>
        <taxon>Aspidochirotacea</taxon>
        <taxon>Aspidochirotida</taxon>
        <taxon>Holothuriidae</taxon>
        <taxon>Holothuria</taxon>
    </lineage>
</organism>
<dbReference type="InterPro" id="IPR001766">
    <property type="entry name" value="Fork_head_dom"/>
</dbReference>
<comment type="subcellular location">
    <subcellularLocation>
        <location evidence="3">Nucleus</location>
    </subcellularLocation>
</comment>
<evidence type="ECO:0000259" key="5">
    <source>
        <dbReference type="PROSITE" id="PS50039"/>
    </source>
</evidence>
<dbReference type="InterPro" id="IPR036390">
    <property type="entry name" value="WH_DNA-bd_sf"/>
</dbReference>
<dbReference type="GO" id="GO:0000981">
    <property type="term" value="F:DNA-binding transcription factor activity, RNA polymerase II-specific"/>
    <property type="evidence" value="ECO:0007669"/>
    <property type="project" value="TreeGrafter"/>
</dbReference>
<dbReference type="PANTHER" id="PTHR11829">
    <property type="entry name" value="FORKHEAD BOX PROTEIN"/>
    <property type="match status" value="1"/>
</dbReference>
<dbReference type="GO" id="GO:0000978">
    <property type="term" value="F:RNA polymerase II cis-regulatory region sequence-specific DNA binding"/>
    <property type="evidence" value="ECO:0007669"/>
    <property type="project" value="TreeGrafter"/>
</dbReference>
<proteinExistence type="predicted"/>
<reference evidence="6" key="1">
    <citation type="submission" date="2021-10" db="EMBL/GenBank/DDBJ databases">
        <title>Tropical sea cucumber genome reveals ecological adaptation and Cuvierian tubules defense mechanism.</title>
        <authorList>
            <person name="Chen T."/>
        </authorList>
    </citation>
    <scope>NUCLEOTIDE SEQUENCE</scope>
    <source>
        <strain evidence="6">Nanhai2018</strain>
        <tissue evidence="6">Muscle</tissue>
    </source>
</reference>
<protein>
    <submittedName>
        <fullName evidence="6">Forkhead box protein Q1</fullName>
    </submittedName>
</protein>
<evidence type="ECO:0000256" key="1">
    <source>
        <dbReference type="ARBA" id="ARBA00023125"/>
    </source>
</evidence>
<dbReference type="PROSITE" id="PS00658">
    <property type="entry name" value="FORK_HEAD_2"/>
    <property type="match status" value="1"/>
</dbReference>
<dbReference type="Pfam" id="PF00250">
    <property type="entry name" value="Forkhead"/>
    <property type="match status" value="1"/>
</dbReference>
<dbReference type="GO" id="GO:0030154">
    <property type="term" value="P:cell differentiation"/>
    <property type="evidence" value="ECO:0007669"/>
    <property type="project" value="TreeGrafter"/>
</dbReference>
<keyword evidence="7" id="KW-1185">Reference proteome</keyword>
<dbReference type="PANTHER" id="PTHR11829:SF206">
    <property type="entry name" value="FORKHEAD BOX PROTEIN Q1"/>
    <property type="match status" value="1"/>
</dbReference>
<name>A0A9Q1BLU1_HOLLE</name>
<dbReference type="SUPFAM" id="SSF46785">
    <property type="entry name" value="Winged helix' DNA-binding domain"/>
    <property type="match status" value="1"/>
</dbReference>
<dbReference type="AlphaFoldDB" id="A0A9Q1BLU1"/>
<dbReference type="PROSITE" id="PS50039">
    <property type="entry name" value="FORK_HEAD_3"/>
    <property type="match status" value="1"/>
</dbReference>
<dbReference type="Gene3D" id="1.10.10.10">
    <property type="entry name" value="Winged helix-like DNA-binding domain superfamily/Winged helix DNA-binding domain"/>
    <property type="match status" value="1"/>
</dbReference>
<feature type="region of interest" description="Disordered" evidence="4">
    <location>
        <begin position="1"/>
        <end position="30"/>
    </location>
</feature>